<reference evidence="3" key="1">
    <citation type="journal article" date="2014" name="Front. Microbiol.">
        <title>High frequency of phylogenetically diverse reductive dehalogenase-homologous genes in deep subseafloor sedimentary metagenomes.</title>
        <authorList>
            <person name="Kawai M."/>
            <person name="Futagami T."/>
            <person name="Toyoda A."/>
            <person name="Takaki Y."/>
            <person name="Nishi S."/>
            <person name="Hori S."/>
            <person name="Arai W."/>
            <person name="Tsubouchi T."/>
            <person name="Morono Y."/>
            <person name="Uchiyama I."/>
            <person name="Ito T."/>
            <person name="Fujiyama A."/>
            <person name="Inagaki F."/>
            <person name="Takami H."/>
        </authorList>
    </citation>
    <scope>NUCLEOTIDE SEQUENCE</scope>
    <source>
        <strain evidence="3">Expedition CK06-06</strain>
    </source>
</reference>
<dbReference type="EMBL" id="BARS01006693">
    <property type="protein sequence ID" value="GAF72321.1"/>
    <property type="molecule type" value="Genomic_DNA"/>
</dbReference>
<accession>X0SAW5</accession>
<name>X0SAW5_9ZZZZ</name>
<dbReference type="AlphaFoldDB" id="X0SAW5"/>
<gene>
    <name evidence="3" type="ORF">S01H1_12997</name>
</gene>
<proteinExistence type="predicted"/>
<dbReference type="InterPro" id="IPR027414">
    <property type="entry name" value="GH95_N_dom"/>
</dbReference>
<sequence>MRTLYPCCHLDLIIRSGLLVLGLAASLGAAGFKAGDYLLWYRQPAEKWVEALPVGNGRLGAMVFGGVDRERIQLNEDTIWSGRPTDRDKPDAYKYLAEVRRLLFEGQYVAAEELVSEKMMGLRLETGTNTYQTLGDLELLFEHQGEVSGYRRELDLDKAVVQVTYQAGSATFTREVFSSSVDQAIVLRLTCDRPGMITFQARLSRPQDAQIQIIGPDRILMSGHINNGEGVAYEAQLQVIAESGKVTETEQGLRVERADAATLLLVAASNYRGGIPHSMCEKQLQAAVKKSYN</sequence>
<evidence type="ECO:0000259" key="2">
    <source>
        <dbReference type="Pfam" id="PF14498"/>
    </source>
</evidence>
<keyword evidence="1" id="KW-0812">Transmembrane</keyword>
<evidence type="ECO:0000313" key="3">
    <source>
        <dbReference type="EMBL" id="GAF72321.1"/>
    </source>
</evidence>
<protein>
    <recommendedName>
        <fullName evidence="2">Glycosyl hydrolase family 95 N-terminal domain-containing protein</fullName>
    </recommendedName>
</protein>
<dbReference type="PANTHER" id="PTHR31084">
    <property type="entry name" value="ALPHA-L-FUCOSIDASE 2"/>
    <property type="match status" value="1"/>
</dbReference>
<keyword evidence="1" id="KW-1133">Transmembrane helix</keyword>
<dbReference type="GO" id="GO:0004560">
    <property type="term" value="F:alpha-L-fucosidase activity"/>
    <property type="evidence" value="ECO:0007669"/>
    <property type="project" value="TreeGrafter"/>
</dbReference>
<comment type="caution">
    <text evidence="3">The sequence shown here is derived from an EMBL/GenBank/DDBJ whole genome shotgun (WGS) entry which is preliminary data.</text>
</comment>
<dbReference type="PANTHER" id="PTHR31084:SF0">
    <property type="entry name" value="ALPHA-L-FUCOSIDASE 2"/>
    <property type="match status" value="1"/>
</dbReference>
<feature type="transmembrane region" description="Helical" evidence="1">
    <location>
        <begin position="12"/>
        <end position="32"/>
    </location>
</feature>
<dbReference type="Gene3D" id="2.70.98.50">
    <property type="entry name" value="putative glycoside hydrolase family protein from bacillus halodurans"/>
    <property type="match status" value="1"/>
</dbReference>
<dbReference type="Pfam" id="PF14498">
    <property type="entry name" value="Glyco_hyd_65N_2"/>
    <property type="match status" value="1"/>
</dbReference>
<organism evidence="3">
    <name type="scientific">marine sediment metagenome</name>
    <dbReference type="NCBI Taxonomy" id="412755"/>
    <lineage>
        <taxon>unclassified sequences</taxon>
        <taxon>metagenomes</taxon>
        <taxon>ecological metagenomes</taxon>
    </lineage>
</organism>
<feature type="domain" description="Glycosyl hydrolase family 95 N-terminal" evidence="2">
    <location>
        <begin position="39"/>
        <end position="273"/>
    </location>
</feature>
<feature type="non-terminal residue" evidence="3">
    <location>
        <position position="293"/>
    </location>
</feature>
<keyword evidence="1" id="KW-0472">Membrane</keyword>
<evidence type="ECO:0000256" key="1">
    <source>
        <dbReference type="SAM" id="Phobius"/>
    </source>
</evidence>